<gene>
    <name evidence="2" type="ORF">CPPEL_03065</name>
</gene>
<proteinExistence type="predicted"/>
<organism evidence="2 3">
    <name type="scientific">Corynebacterium pseudopelargi</name>
    <dbReference type="NCBI Taxonomy" id="2080757"/>
    <lineage>
        <taxon>Bacteria</taxon>
        <taxon>Bacillati</taxon>
        <taxon>Actinomycetota</taxon>
        <taxon>Actinomycetes</taxon>
        <taxon>Mycobacteriales</taxon>
        <taxon>Corynebacteriaceae</taxon>
        <taxon>Corynebacterium</taxon>
    </lineage>
</organism>
<dbReference type="Proteomes" id="UP000271426">
    <property type="component" value="Chromosome"/>
</dbReference>
<sequence>MCEKLPSHAVSGKIMGMEHAQWMQQITEDSVRSAAKKIDVAPRTLATQLEKGRISPENVIAIAVAYDHHPVGALVDTGYLDAKWAEQVDPARALRSVTEKQLADEVLRRMELGVEHGGALDTPVDELASRRTNGGTRSEVPSYDGTVREWDDTTLHAADSSPDEQAERERRGENLFD</sequence>
<evidence type="ECO:0000313" key="3">
    <source>
        <dbReference type="Proteomes" id="UP000271426"/>
    </source>
</evidence>
<reference evidence="2 3" key="1">
    <citation type="submission" date="2018-11" db="EMBL/GenBank/DDBJ databases">
        <authorList>
            <person name="Kleinhagauer T."/>
            <person name="Glaeser S.P."/>
            <person name="Spergser J."/>
            <person name="Ruckert C."/>
            <person name="Kaempfer P."/>
            <person name="Busse H.-J."/>
        </authorList>
    </citation>
    <scope>NUCLEOTIDE SEQUENCE [LARGE SCALE GENOMIC DNA]</scope>
    <source>
        <strain evidence="2 3">812CH</strain>
    </source>
</reference>
<evidence type="ECO:0000256" key="1">
    <source>
        <dbReference type="SAM" id="MobiDB-lite"/>
    </source>
</evidence>
<feature type="compositionally biased region" description="Basic and acidic residues" evidence="1">
    <location>
        <begin position="165"/>
        <end position="177"/>
    </location>
</feature>
<name>A0A3G6IXP4_9CORY</name>
<dbReference type="AlphaFoldDB" id="A0A3G6IXP4"/>
<keyword evidence="3" id="KW-1185">Reference proteome</keyword>
<accession>A0A3G6IXP4</accession>
<protein>
    <submittedName>
        <fullName evidence="2">Uncharacterized protein</fullName>
    </submittedName>
</protein>
<dbReference type="EMBL" id="CP033898">
    <property type="protein sequence ID" value="AZA08744.1"/>
    <property type="molecule type" value="Genomic_DNA"/>
</dbReference>
<evidence type="ECO:0000313" key="2">
    <source>
        <dbReference type="EMBL" id="AZA08744.1"/>
    </source>
</evidence>
<feature type="region of interest" description="Disordered" evidence="1">
    <location>
        <begin position="120"/>
        <end position="177"/>
    </location>
</feature>
<dbReference type="KEGG" id="cpso:CPPEL_03065"/>